<feature type="domain" description="DYW" evidence="1">
    <location>
        <begin position="70"/>
        <end position="141"/>
    </location>
</feature>
<dbReference type="GO" id="GO:0008270">
    <property type="term" value="F:zinc ion binding"/>
    <property type="evidence" value="ECO:0007669"/>
    <property type="project" value="InterPro"/>
</dbReference>
<dbReference type="InterPro" id="IPR032867">
    <property type="entry name" value="DYW_dom"/>
</dbReference>
<evidence type="ECO:0000313" key="2">
    <source>
        <dbReference type="EMBL" id="ACE80743.1"/>
    </source>
</evidence>
<proteinExistence type="predicted"/>
<feature type="non-terminal residue" evidence="2">
    <location>
        <position position="142"/>
    </location>
</feature>
<feature type="non-terminal residue" evidence="2">
    <location>
        <position position="1"/>
    </location>
</feature>
<name>B3U1N8_9MARC</name>
<evidence type="ECO:0000259" key="1">
    <source>
        <dbReference type="Pfam" id="PF14432"/>
    </source>
</evidence>
<protein>
    <submittedName>
        <fullName evidence="2">Pentatricopeptide repeat protein</fullName>
    </submittedName>
</protein>
<dbReference type="EMBL" id="EU495494">
    <property type="protein sequence ID" value="ACE80743.1"/>
    <property type="molecule type" value="Genomic_DNA"/>
</dbReference>
<reference evidence="2" key="1">
    <citation type="journal article" date="2008" name="Mol. Biol. Evol.">
        <title>Organellar RNA editing and plant-specific extensions of pentatricopeptide repeat proteins in jungermanniid but not in marchantiid liverworts.</title>
        <authorList>
            <person name="Rudinger M."/>
            <person name="Polsakiewicz M."/>
            <person name="Knoop V."/>
        </authorList>
    </citation>
    <scope>NUCLEOTIDE SEQUENCE</scope>
</reference>
<organism evidence="2">
    <name type="scientific">Fossombronia alaskana</name>
    <dbReference type="NCBI Taxonomy" id="464312"/>
    <lineage>
        <taxon>Eukaryota</taxon>
        <taxon>Viridiplantae</taxon>
        <taxon>Streptophyta</taxon>
        <taxon>Embryophyta</taxon>
        <taxon>Marchantiophyta</taxon>
        <taxon>Jungermanniopsida</taxon>
        <taxon>Pelliidae</taxon>
        <taxon>Fossombroniales</taxon>
        <taxon>Fossombroniineae</taxon>
        <taxon>Fossombroniaceae</taxon>
        <taxon>Fossombronia</taxon>
    </lineage>
</organism>
<gene>
    <name evidence="2" type="primary">PPR</name>
</gene>
<dbReference type="Pfam" id="PF14432">
    <property type="entry name" value="DYW_deaminase"/>
    <property type="match status" value="1"/>
</dbReference>
<accession>B3U1N8</accession>
<dbReference type="AlphaFoldDB" id="B3U1N8"/>
<sequence>DSAGMCDSRARLDQASMEDRVTQIPRRTWIEVNNKVHSFTVNDSRHPQISDVKAELARLSRQMEDAGYVPEDGDDVHLCGQAEKLAIAYGLISMSPDTPVRVRKNLHVCSDCHSATKFISKIVKREIIVKDANRFHHFQDGV</sequence>